<evidence type="ECO:0000313" key="1">
    <source>
        <dbReference type="EMBL" id="QWW23633.1"/>
    </source>
</evidence>
<name>A0A8F3AGD3_CANAR</name>
<dbReference type="Gene3D" id="3.30.230.100">
    <property type="match status" value="1"/>
</dbReference>
<sequence length="150" mass="16171">MDSAVLPLAAGEYTVSVTKGDAPKKPNVVFVTENSSTDIGSYIYAVPGKKDVFTAVLQGSADSRVQDVATRIGTLLVKKSGCPSYVCVSGAVSEMDEMELGSLTAMRRSISRWLHGIRLVESTLYAKQAAERLLEDETLELIKSMTIYSS</sequence>
<dbReference type="Proteomes" id="UP000825438">
    <property type="component" value="Chromosome II"/>
</dbReference>
<proteinExistence type="predicted"/>
<accession>A0A8F3AGD3</accession>
<dbReference type="InterPro" id="IPR018854">
    <property type="entry name" value="Psome_chaperone_3/4"/>
</dbReference>
<reference evidence="1" key="1">
    <citation type="submission" date="2021-06" db="EMBL/GenBank/DDBJ databases">
        <title>Candida auris outbreak in lebanese hospital.</title>
        <authorList>
            <person name="Finianos M."/>
        </authorList>
    </citation>
    <scope>NUCLEOTIDE SEQUENCE</scope>
    <source>
        <strain evidence="1">CA7LBN</strain>
    </source>
</reference>
<evidence type="ECO:0008006" key="2">
    <source>
        <dbReference type="Google" id="ProtNLM"/>
    </source>
</evidence>
<organism evidence="1">
    <name type="scientific">Candidozyma auris</name>
    <name type="common">Yeast</name>
    <name type="synonym">Candida auris</name>
    <dbReference type="NCBI Taxonomy" id="498019"/>
    <lineage>
        <taxon>Eukaryota</taxon>
        <taxon>Fungi</taxon>
        <taxon>Dikarya</taxon>
        <taxon>Ascomycota</taxon>
        <taxon>Saccharomycotina</taxon>
        <taxon>Pichiomycetes</taxon>
        <taxon>Metschnikowiaceae</taxon>
        <taxon>Candidozyma</taxon>
    </lineage>
</organism>
<protein>
    <recommendedName>
        <fullName evidence="2">Proteasome assembly chaperone 3</fullName>
    </recommendedName>
</protein>
<dbReference type="Pfam" id="PF10448">
    <property type="entry name" value="POC3_POC4"/>
    <property type="match status" value="1"/>
</dbReference>
<dbReference type="EMBL" id="CP076750">
    <property type="protein sequence ID" value="QWW23633.1"/>
    <property type="molecule type" value="Genomic_DNA"/>
</dbReference>
<dbReference type="AlphaFoldDB" id="A0A8F3AGD3"/>
<gene>
    <name evidence="1" type="ORF">CA7LBN_002434</name>
</gene>